<dbReference type="Gene3D" id="1.25.40.10">
    <property type="entry name" value="Tetratricopeptide repeat domain"/>
    <property type="match status" value="1"/>
</dbReference>
<dbReference type="SUPFAM" id="SSF48403">
    <property type="entry name" value="Ankyrin repeat"/>
    <property type="match status" value="1"/>
</dbReference>
<sequence length="1160" mass="127529">MTAETTESQGWDGRFDELSSGSAWNWDNTSSKDDDRGQRMRDILSAVRNELTFVQPQYLKFYSHLGRGNSFEVNKELFSPTNGPSPYFVAVKRILVRDGGGDGSTAPAAMPKPLTSVLREVRVLTHAKLRSHACFVAAQGWGWTTDPSQPYLVMEYSDRGTLRHFSGRLSIPQNERRLLTLDVASGLRALHDCGIVHGDVKPDNVLVFDQRFRDMDHDGVCVAKLADFGCTLFEEDIVAGGEYYLGTPKYNAPEICGRQKDGIDYQVDRKELSKFEEYKAADCYSFGLLLCEAVKHGQSFIEPSWLKPGETAEVGVYIVNATHPQIANFVDAYPHARGQLQAIGGPDDVEVFQVLQNTVSLCLQDNPRHRGGVREIVRALSQGVSDHKVGWGSSTVRFEPHDRLVNDPATVQDSMKTWLMHPRESYQQSVTLKGICVGRHGDGSAPKGLTLRAVPKFEPADPSLQMVAVPAIVPTVVITVTPEEYHYGPEDMFKAARSTQPPWDNQREAAEHVWHAAGAEKSLKRKAQAQFQLAIMHEIGYGVAPDHEKALQHLADAGANKVAREIDSRLQAEFSSNSHWVVLHRREPGDGNEDITLSLGSISVASYQVLAILVKRGRYEPAQLMDAFTAACREGLLDAAMLLAKHCRDISSANANLPNPLHWLIVFTEKQAVMVLEAFVSGPKGSEAESRSQGIQTLLASGHDQTTVLLPHRCMELQGTPLHWAVTAGYANLVSALIQLGADVNARTKLQRDNAAHNDTNGCYRPSLSPLDLAVAYHFPNIIKLLLDKGSETYGGDWYWKHSPFHMIGYKLLPFARFVAHGRQYKAALHQTIQVLLAHGLSINQLDGINQTPLLCEVKNIDLERYILEQLIACGAKPGEEFELLMPLVPDINACHYGDRGMSALHLCAILNAGPAAKVLLGSPGIDIDHTSVNDTGVTALSFAARKGCIDVLAALIHKGANVNCSPALGEAIAARQVDAAVMLVEAGAGVWIETSNRAMVNILHLAVAMDETKPSHIKKLLSKSYFGDVKATGDLLEAGTDPWKFKLHPECSLGGSPLEVASKILRRQASGALNLHPRVRPQIDHAISVLKEGNPVFDEIRRVKSRFVEHLNQTIALLQRAERETPKPAMTYADLYDGSSPSQEVMATDKDLYLIGYRL</sequence>
<evidence type="ECO:0000313" key="4">
    <source>
        <dbReference type="Proteomes" id="UP001302126"/>
    </source>
</evidence>
<dbReference type="PANTHER" id="PTHR24359">
    <property type="entry name" value="SERINE/THREONINE-PROTEIN KINASE SBK1"/>
    <property type="match status" value="1"/>
</dbReference>
<feature type="domain" description="Protein kinase" evidence="2">
    <location>
        <begin position="59"/>
        <end position="390"/>
    </location>
</feature>
<dbReference type="PROSITE" id="PS00108">
    <property type="entry name" value="PROTEIN_KINASE_ST"/>
    <property type="match status" value="1"/>
</dbReference>
<dbReference type="AlphaFoldDB" id="A0AAN6WPN0"/>
<feature type="repeat" description="ANK" evidence="1">
    <location>
        <begin position="936"/>
        <end position="968"/>
    </location>
</feature>
<dbReference type="GO" id="GO:0005524">
    <property type="term" value="F:ATP binding"/>
    <property type="evidence" value="ECO:0007669"/>
    <property type="project" value="InterPro"/>
</dbReference>
<dbReference type="InterPro" id="IPR036770">
    <property type="entry name" value="Ankyrin_rpt-contain_sf"/>
</dbReference>
<protein>
    <submittedName>
        <fullName evidence="3">Kinase-like protein</fullName>
    </submittedName>
</protein>
<keyword evidence="4" id="KW-1185">Reference proteome</keyword>
<dbReference type="EMBL" id="MU864505">
    <property type="protein sequence ID" value="KAK4184107.1"/>
    <property type="molecule type" value="Genomic_DNA"/>
</dbReference>
<dbReference type="InterPro" id="IPR011009">
    <property type="entry name" value="Kinase-like_dom_sf"/>
</dbReference>
<evidence type="ECO:0000256" key="1">
    <source>
        <dbReference type="PROSITE-ProRule" id="PRU00023"/>
    </source>
</evidence>
<dbReference type="CDD" id="cd00180">
    <property type="entry name" value="PKc"/>
    <property type="match status" value="1"/>
</dbReference>
<dbReference type="Pfam" id="PF12796">
    <property type="entry name" value="Ank_2"/>
    <property type="match status" value="1"/>
</dbReference>
<keyword evidence="1" id="KW-0040">ANK repeat</keyword>
<dbReference type="SMART" id="SM00220">
    <property type="entry name" value="S_TKc"/>
    <property type="match status" value="1"/>
</dbReference>
<comment type="caution">
    <text evidence="3">The sequence shown here is derived from an EMBL/GenBank/DDBJ whole genome shotgun (WGS) entry which is preliminary data.</text>
</comment>
<feature type="repeat" description="ANK" evidence="1">
    <location>
        <begin position="717"/>
        <end position="749"/>
    </location>
</feature>
<dbReference type="PROSITE" id="PS50011">
    <property type="entry name" value="PROTEIN_KINASE_DOM"/>
    <property type="match status" value="1"/>
</dbReference>
<dbReference type="PANTHER" id="PTHR24359:SF1">
    <property type="entry name" value="INHIBITOR OF NUCLEAR FACTOR KAPPA-B KINASE EPSILON SUBUNIT HOMOLOG 1-RELATED"/>
    <property type="match status" value="1"/>
</dbReference>
<dbReference type="InterPro" id="IPR008271">
    <property type="entry name" value="Ser/Thr_kinase_AS"/>
</dbReference>
<dbReference type="Gene3D" id="1.25.40.20">
    <property type="entry name" value="Ankyrin repeat-containing domain"/>
    <property type="match status" value="2"/>
</dbReference>
<dbReference type="GO" id="GO:0004674">
    <property type="term" value="F:protein serine/threonine kinase activity"/>
    <property type="evidence" value="ECO:0007669"/>
    <property type="project" value="TreeGrafter"/>
</dbReference>
<evidence type="ECO:0000313" key="3">
    <source>
        <dbReference type="EMBL" id="KAK4184107.1"/>
    </source>
</evidence>
<dbReference type="Pfam" id="PF00023">
    <property type="entry name" value="Ank"/>
    <property type="match status" value="1"/>
</dbReference>
<organism evidence="3 4">
    <name type="scientific">Podospora australis</name>
    <dbReference type="NCBI Taxonomy" id="1536484"/>
    <lineage>
        <taxon>Eukaryota</taxon>
        <taxon>Fungi</taxon>
        <taxon>Dikarya</taxon>
        <taxon>Ascomycota</taxon>
        <taxon>Pezizomycotina</taxon>
        <taxon>Sordariomycetes</taxon>
        <taxon>Sordariomycetidae</taxon>
        <taxon>Sordariales</taxon>
        <taxon>Podosporaceae</taxon>
        <taxon>Podospora</taxon>
    </lineage>
</organism>
<accession>A0AAN6WPN0</accession>
<dbReference type="InterPro" id="IPR006597">
    <property type="entry name" value="Sel1-like"/>
</dbReference>
<evidence type="ECO:0000259" key="2">
    <source>
        <dbReference type="PROSITE" id="PS50011"/>
    </source>
</evidence>
<reference evidence="3" key="2">
    <citation type="submission" date="2023-05" db="EMBL/GenBank/DDBJ databases">
        <authorList>
            <consortium name="Lawrence Berkeley National Laboratory"/>
            <person name="Steindorff A."/>
            <person name="Hensen N."/>
            <person name="Bonometti L."/>
            <person name="Westerberg I."/>
            <person name="Brannstrom I.O."/>
            <person name="Guillou S."/>
            <person name="Cros-Aarteil S."/>
            <person name="Calhoun S."/>
            <person name="Haridas S."/>
            <person name="Kuo A."/>
            <person name="Mondo S."/>
            <person name="Pangilinan J."/>
            <person name="Riley R."/>
            <person name="Labutti K."/>
            <person name="Andreopoulos B."/>
            <person name="Lipzen A."/>
            <person name="Chen C."/>
            <person name="Yanf M."/>
            <person name="Daum C."/>
            <person name="Ng V."/>
            <person name="Clum A."/>
            <person name="Ohm R."/>
            <person name="Martin F."/>
            <person name="Silar P."/>
            <person name="Natvig D."/>
            <person name="Lalanne C."/>
            <person name="Gautier V."/>
            <person name="Ament-Velasquez S.L."/>
            <person name="Kruys A."/>
            <person name="Hutchinson M.I."/>
            <person name="Powell A.J."/>
            <person name="Barry K."/>
            <person name="Miller A.N."/>
            <person name="Grigoriev I.V."/>
            <person name="Debuchy R."/>
            <person name="Gladieux P."/>
            <person name="Thoren M.H."/>
            <person name="Johannesson H."/>
        </authorList>
    </citation>
    <scope>NUCLEOTIDE SEQUENCE</scope>
    <source>
        <strain evidence="3">PSN309</strain>
    </source>
</reference>
<proteinExistence type="predicted"/>
<dbReference type="Proteomes" id="UP001302126">
    <property type="component" value="Unassembled WGS sequence"/>
</dbReference>
<dbReference type="InterPro" id="IPR011990">
    <property type="entry name" value="TPR-like_helical_dom_sf"/>
</dbReference>
<keyword evidence="3" id="KW-0418">Kinase</keyword>
<name>A0AAN6WPN0_9PEZI</name>
<keyword evidence="3" id="KW-0808">Transferase</keyword>
<dbReference type="SMART" id="SM00671">
    <property type="entry name" value="SEL1"/>
    <property type="match status" value="1"/>
</dbReference>
<dbReference type="PROSITE" id="PS50297">
    <property type="entry name" value="ANK_REP_REGION"/>
    <property type="match status" value="2"/>
</dbReference>
<dbReference type="SMART" id="SM00248">
    <property type="entry name" value="ANK"/>
    <property type="match status" value="6"/>
</dbReference>
<dbReference type="PROSITE" id="PS50088">
    <property type="entry name" value="ANK_REPEAT"/>
    <property type="match status" value="2"/>
</dbReference>
<dbReference type="InterPro" id="IPR002110">
    <property type="entry name" value="Ankyrin_rpt"/>
</dbReference>
<dbReference type="InterPro" id="IPR000719">
    <property type="entry name" value="Prot_kinase_dom"/>
</dbReference>
<reference evidence="3" key="1">
    <citation type="journal article" date="2023" name="Mol. Phylogenet. Evol.">
        <title>Genome-scale phylogeny and comparative genomics of the fungal order Sordariales.</title>
        <authorList>
            <person name="Hensen N."/>
            <person name="Bonometti L."/>
            <person name="Westerberg I."/>
            <person name="Brannstrom I.O."/>
            <person name="Guillou S."/>
            <person name="Cros-Aarteil S."/>
            <person name="Calhoun S."/>
            <person name="Haridas S."/>
            <person name="Kuo A."/>
            <person name="Mondo S."/>
            <person name="Pangilinan J."/>
            <person name="Riley R."/>
            <person name="LaButti K."/>
            <person name="Andreopoulos B."/>
            <person name="Lipzen A."/>
            <person name="Chen C."/>
            <person name="Yan M."/>
            <person name="Daum C."/>
            <person name="Ng V."/>
            <person name="Clum A."/>
            <person name="Steindorff A."/>
            <person name="Ohm R.A."/>
            <person name="Martin F."/>
            <person name="Silar P."/>
            <person name="Natvig D.O."/>
            <person name="Lalanne C."/>
            <person name="Gautier V."/>
            <person name="Ament-Velasquez S.L."/>
            <person name="Kruys A."/>
            <person name="Hutchinson M.I."/>
            <person name="Powell A.J."/>
            <person name="Barry K."/>
            <person name="Miller A.N."/>
            <person name="Grigoriev I.V."/>
            <person name="Debuchy R."/>
            <person name="Gladieux P."/>
            <person name="Hiltunen Thoren M."/>
            <person name="Johannesson H."/>
        </authorList>
    </citation>
    <scope>NUCLEOTIDE SEQUENCE</scope>
    <source>
        <strain evidence="3">PSN309</strain>
    </source>
</reference>
<dbReference type="Gene3D" id="1.10.510.10">
    <property type="entry name" value="Transferase(Phosphotransferase) domain 1"/>
    <property type="match status" value="1"/>
</dbReference>
<gene>
    <name evidence="3" type="ORF">QBC35DRAFT_517791</name>
</gene>
<dbReference type="Pfam" id="PF00069">
    <property type="entry name" value="Pkinase"/>
    <property type="match status" value="1"/>
</dbReference>
<dbReference type="SUPFAM" id="SSF56112">
    <property type="entry name" value="Protein kinase-like (PK-like)"/>
    <property type="match status" value="1"/>
</dbReference>